<reference evidence="2" key="1">
    <citation type="submission" date="2018-01" db="EMBL/GenBank/DDBJ databases">
        <title>An insight into the sialome of Amazonian anophelines.</title>
        <authorList>
            <person name="Ribeiro J.M."/>
            <person name="Scarpassa V."/>
            <person name="Calvo E."/>
        </authorList>
    </citation>
    <scope>NUCLEOTIDE SEQUENCE</scope>
    <source>
        <tissue evidence="2">Salivary glands</tissue>
    </source>
</reference>
<dbReference type="EMBL" id="GGFJ01013888">
    <property type="protein sequence ID" value="MBW63029.1"/>
    <property type="molecule type" value="Transcribed_RNA"/>
</dbReference>
<evidence type="ECO:0000256" key="1">
    <source>
        <dbReference type="SAM" id="SignalP"/>
    </source>
</evidence>
<accession>A0A2M4CCN9</accession>
<name>A0A2M4CCN9_9DIPT</name>
<dbReference type="AlphaFoldDB" id="A0A2M4CCN9"/>
<keyword evidence="1" id="KW-0732">Signal</keyword>
<feature type="chain" id="PRO_5014863133" evidence="1">
    <location>
        <begin position="20"/>
        <end position="76"/>
    </location>
</feature>
<sequence>MSLMNVIDVLVACCFLAVAQNGKLKRIASRSWFRNVIHCPTTSFSRRSRLSLMASKGVTDVPLFFLASWQFVCFTR</sequence>
<organism evidence="2">
    <name type="scientific">Anopheles marajoara</name>
    <dbReference type="NCBI Taxonomy" id="58244"/>
    <lineage>
        <taxon>Eukaryota</taxon>
        <taxon>Metazoa</taxon>
        <taxon>Ecdysozoa</taxon>
        <taxon>Arthropoda</taxon>
        <taxon>Hexapoda</taxon>
        <taxon>Insecta</taxon>
        <taxon>Pterygota</taxon>
        <taxon>Neoptera</taxon>
        <taxon>Endopterygota</taxon>
        <taxon>Diptera</taxon>
        <taxon>Nematocera</taxon>
        <taxon>Culicoidea</taxon>
        <taxon>Culicidae</taxon>
        <taxon>Anophelinae</taxon>
        <taxon>Anopheles</taxon>
    </lineage>
</organism>
<evidence type="ECO:0000313" key="2">
    <source>
        <dbReference type="EMBL" id="MBW63029.1"/>
    </source>
</evidence>
<feature type="signal peptide" evidence="1">
    <location>
        <begin position="1"/>
        <end position="19"/>
    </location>
</feature>
<proteinExistence type="predicted"/>
<protein>
    <submittedName>
        <fullName evidence="2">Putative secreted protein</fullName>
    </submittedName>
</protein>